<evidence type="ECO:0000256" key="3">
    <source>
        <dbReference type="ARBA" id="ARBA00022833"/>
    </source>
</evidence>
<evidence type="ECO:0000256" key="2">
    <source>
        <dbReference type="ARBA" id="ARBA00022723"/>
    </source>
</evidence>
<dbReference type="OrthoDB" id="9805269at2"/>
<evidence type="ECO:0000256" key="9">
    <source>
        <dbReference type="RuleBase" id="RU004175"/>
    </source>
</evidence>
<dbReference type="PANTHER" id="PTHR21256:SF2">
    <property type="entry name" value="HISTIDINE BIOSYNTHESIS TRIFUNCTIONAL PROTEIN"/>
    <property type="match status" value="1"/>
</dbReference>
<feature type="binding site" evidence="8">
    <location>
        <position position="248"/>
    </location>
    <ligand>
        <name>Zn(2+)</name>
        <dbReference type="ChEBI" id="CHEBI:29105"/>
    </ligand>
</feature>
<protein>
    <submittedName>
        <fullName evidence="10">Histidinol dehydrogenase</fullName>
    </submittedName>
</protein>
<dbReference type="InterPro" id="IPR016161">
    <property type="entry name" value="Ald_DH/histidinol_DH"/>
</dbReference>
<keyword evidence="4 5" id="KW-0560">Oxidoreductase</keyword>
<organism evidence="10 11">
    <name type="scientific">Carsonella ruddii</name>
    <dbReference type="NCBI Taxonomy" id="114186"/>
    <lineage>
        <taxon>Bacteria</taxon>
        <taxon>Pseudomonadati</taxon>
        <taxon>Pseudomonadota</taxon>
        <taxon>Gammaproteobacteria</taxon>
        <taxon>Oceanospirillales</taxon>
        <taxon>Halomonadaceae</taxon>
        <taxon>Zymobacter group</taxon>
        <taxon>Candidatus Carsonella</taxon>
    </lineage>
</organism>
<proteinExistence type="inferred from homology"/>
<accession>A0A2K8K4F1</accession>
<evidence type="ECO:0000256" key="1">
    <source>
        <dbReference type="ARBA" id="ARBA00010178"/>
    </source>
</evidence>
<evidence type="ECO:0000256" key="5">
    <source>
        <dbReference type="PIRNR" id="PIRNR000099"/>
    </source>
</evidence>
<dbReference type="GO" id="GO:0004399">
    <property type="term" value="F:histidinol dehydrogenase activity"/>
    <property type="evidence" value="ECO:0007669"/>
    <property type="project" value="InterPro"/>
</dbReference>
<dbReference type="PIRSF" id="PIRSF000099">
    <property type="entry name" value="Histidinol_dh"/>
    <property type="match status" value="1"/>
</dbReference>
<dbReference type="Pfam" id="PF00815">
    <property type="entry name" value="Histidinol_dh"/>
    <property type="match status" value="1"/>
</dbReference>
<feature type="binding site" evidence="7">
    <location>
        <position position="348"/>
    </location>
    <ligand>
        <name>substrate</name>
    </ligand>
</feature>
<evidence type="ECO:0000313" key="11">
    <source>
        <dbReference type="Proteomes" id="UP000230531"/>
    </source>
</evidence>
<evidence type="ECO:0000313" key="10">
    <source>
        <dbReference type="EMBL" id="ATX33482.1"/>
    </source>
</evidence>
<dbReference type="NCBIfam" id="TIGR00069">
    <property type="entry name" value="hisD"/>
    <property type="match status" value="1"/>
</dbReference>
<comment type="cofactor">
    <cofactor evidence="8">
        <name>Zn(2+)</name>
        <dbReference type="ChEBI" id="CHEBI:29105"/>
    </cofactor>
    <text evidence="8">Binds 1 zinc ion per subunit.</text>
</comment>
<dbReference type="PRINTS" id="PR00083">
    <property type="entry name" value="HOLDHDRGNASE"/>
</dbReference>
<evidence type="ECO:0000256" key="7">
    <source>
        <dbReference type="PIRSR" id="PIRSR000099-3"/>
    </source>
</evidence>
<dbReference type="PANTHER" id="PTHR21256">
    <property type="entry name" value="HISTIDINOL DEHYDROGENASE HDH"/>
    <property type="match status" value="1"/>
</dbReference>
<dbReference type="InterPro" id="IPR012131">
    <property type="entry name" value="Hstdl_DH"/>
</dbReference>
<feature type="binding site" evidence="8">
    <location>
        <position position="251"/>
    </location>
    <ligand>
        <name>Zn(2+)</name>
        <dbReference type="ChEBI" id="CHEBI:29105"/>
    </ligand>
</feature>
<feature type="active site" description="Proton acceptor" evidence="6">
    <location>
        <position position="314"/>
    </location>
</feature>
<dbReference type="SUPFAM" id="SSF53720">
    <property type="entry name" value="ALDH-like"/>
    <property type="match status" value="1"/>
</dbReference>
<dbReference type="GO" id="GO:0046872">
    <property type="term" value="F:metal ion binding"/>
    <property type="evidence" value="ECO:0007669"/>
    <property type="project" value="UniProtKB-KW"/>
</dbReference>
<evidence type="ECO:0000256" key="6">
    <source>
        <dbReference type="PIRSR" id="PIRSR000099-1"/>
    </source>
</evidence>
<dbReference type="Gene3D" id="3.40.50.1980">
    <property type="entry name" value="Nitrogenase molybdenum iron protein domain"/>
    <property type="match status" value="2"/>
</dbReference>
<keyword evidence="2 8" id="KW-0479">Metal-binding</keyword>
<dbReference type="GO" id="GO:0000105">
    <property type="term" value="P:L-histidine biosynthetic process"/>
    <property type="evidence" value="ECO:0007669"/>
    <property type="project" value="InterPro"/>
</dbReference>
<dbReference type="EMBL" id="CP024798">
    <property type="protein sequence ID" value="ATX33482.1"/>
    <property type="molecule type" value="Genomic_DNA"/>
</dbReference>
<sequence length="413" mass="47915">MLKILDNIIFIKKNIFKIKDKVKIIIKDIKKYTENALIYYIKKIDGICLNNIKKIILNNNVLKKTYKKINIYKKKILKEIYIRLKRYHFHNFINSWQINNKKDIIYGQKINCIEKICIYVPGGNTIYPSSIFMNCSPSLIYKPKIIFMISPIKNGLISNLILSISYLNNIKKIIFSGGVHTLSCVVFGTKNIIKVDKITGPGNYFVTKAKKIFFGNIGIDMLAGPSELIIVCDSNIHPYIISLDFFSQLEHDIYASCIVLSNNKKYLNLLYKTIYKLLKIQKNKKIIFKSLKNSFLLFKKIINIIEIINFFSPEHLMLCIKNSNKILKYIKNCGAIFLNYNTSETYGDYMIGPSHVIPTNKTSKFFSSLNINDFCKKIGIIKIINNNYSKKISSFISKIEHFFSHSYSSIIRK</sequence>
<feature type="binding site" evidence="7">
    <location>
        <position position="251"/>
    </location>
    <ligand>
        <name>substrate</name>
    </ligand>
</feature>
<keyword evidence="3 8" id="KW-0862">Zinc</keyword>
<dbReference type="GO" id="GO:0005829">
    <property type="term" value="C:cytosol"/>
    <property type="evidence" value="ECO:0007669"/>
    <property type="project" value="TreeGrafter"/>
</dbReference>
<dbReference type="Proteomes" id="UP000230531">
    <property type="component" value="Chromosome"/>
</dbReference>
<dbReference type="RefSeq" id="WP_157801552.1">
    <property type="nucleotide sequence ID" value="NZ_CP024798.1"/>
</dbReference>
<dbReference type="FunFam" id="3.40.50.1980:FF:000001">
    <property type="entry name" value="Histidinol dehydrogenase"/>
    <property type="match status" value="1"/>
</dbReference>
<name>A0A2K8K4F1_CARRU</name>
<feature type="binding site" evidence="7">
    <location>
        <position position="315"/>
    </location>
    <ligand>
        <name>substrate</name>
    </ligand>
</feature>
<feature type="binding site" evidence="7">
    <location>
        <position position="226"/>
    </location>
    <ligand>
        <name>substrate</name>
    </ligand>
</feature>
<dbReference type="AlphaFoldDB" id="A0A2K8K4F1"/>
<comment type="similarity">
    <text evidence="1 5 9">Belongs to the histidinol dehydrogenase family.</text>
</comment>
<reference evidence="10 11" key="1">
    <citation type="submission" date="2017-11" db="EMBL/GenBank/DDBJ databases">
        <title>The genome sequence of Candidatus Carsonella ruddii from the psyllid Bactericera trigonica.</title>
        <authorList>
            <person name="Katsir L."/>
            <person name="Zhepu R."/>
            <person name="Piasezky A."/>
            <person name="Jong J."/>
            <person name="Sela N."/>
            <person name="Freilich S."/>
            <person name="Bahar O."/>
        </authorList>
    </citation>
    <scope>NUCLEOTIDE SEQUENCE [LARGE SCALE GENOMIC DNA]</scope>
    <source>
        <strain evidence="10 11">BT</strain>
    </source>
</reference>
<gene>
    <name evidence="10" type="primary">hisD</name>
    <name evidence="10" type="ORF">CUN91_00760</name>
</gene>
<feature type="binding site" evidence="7">
    <location>
        <position position="400"/>
    </location>
    <ligand>
        <name>substrate</name>
    </ligand>
</feature>
<dbReference type="InterPro" id="IPR022695">
    <property type="entry name" value="Histidinol_DH_monofunct"/>
</dbReference>
<evidence type="ECO:0000256" key="4">
    <source>
        <dbReference type="ARBA" id="ARBA00023002"/>
    </source>
</evidence>
<feature type="binding site" evidence="8">
    <location>
        <position position="405"/>
    </location>
    <ligand>
        <name>Zn(2+)</name>
        <dbReference type="ChEBI" id="CHEBI:29105"/>
    </ligand>
</feature>
<feature type="binding site" evidence="7">
    <location>
        <position position="405"/>
    </location>
    <ligand>
        <name>substrate</name>
    </ligand>
</feature>
<evidence type="ECO:0000256" key="8">
    <source>
        <dbReference type="PIRSR" id="PIRSR000099-4"/>
    </source>
</evidence>
<feature type="binding site" evidence="7">
    <location>
        <position position="248"/>
    </location>
    <ligand>
        <name>substrate</name>
    </ligand>
</feature>
<dbReference type="GO" id="GO:0051287">
    <property type="term" value="F:NAD binding"/>
    <property type="evidence" value="ECO:0007669"/>
    <property type="project" value="InterPro"/>
</dbReference>
<feature type="binding site" evidence="8">
    <location>
        <position position="348"/>
    </location>
    <ligand>
        <name>Zn(2+)</name>
        <dbReference type="ChEBI" id="CHEBI:29105"/>
    </ligand>
</feature>
<feature type="active site" description="Proton acceptor" evidence="6">
    <location>
        <position position="315"/>
    </location>
</feature>